<reference evidence="2 3" key="1">
    <citation type="journal article" date="2012" name="J. Bacteriol.">
        <title>Genome Sequence of the Filamentous Bacterium Fibrisoma limi BUZ 3T.</title>
        <authorList>
            <person name="Filippini M."/>
            <person name="Qi W."/>
            <person name="Jaenicke S."/>
            <person name="Goesmann A."/>
            <person name="Smits T.H."/>
            <person name="Bagheri H.C."/>
        </authorList>
    </citation>
    <scope>NUCLEOTIDE SEQUENCE [LARGE SCALE GENOMIC DNA]</scope>
    <source>
        <strain evidence="3">BUZ 3T</strain>
    </source>
</reference>
<dbReference type="Proteomes" id="UP000009309">
    <property type="component" value="Unassembled WGS sequence"/>
</dbReference>
<dbReference type="OrthoDB" id="639802at2"/>
<protein>
    <recommendedName>
        <fullName evidence="4">PKD domain-containing protein</fullName>
    </recommendedName>
</protein>
<dbReference type="eggNOG" id="ENOG502Z9Q8">
    <property type="taxonomic scope" value="Bacteria"/>
</dbReference>
<organism evidence="2 3">
    <name type="scientific">Fibrisoma limi BUZ 3</name>
    <dbReference type="NCBI Taxonomy" id="1185876"/>
    <lineage>
        <taxon>Bacteria</taxon>
        <taxon>Pseudomonadati</taxon>
        <taxon>Bacteroidota</taxon>
        <taxon>Cytophagia</taxon>
        <taxon>Cytophagales</taxon>
        <taxon>Spirosomataceae</taxon>
        <taxon>Fibrisoma</taxon>
    </lineage>
</organism>
<dbReference type="STRING" id="1185876.BN8_00109"/>
<keyword evidence="1" id="KW-1133">Transmembrane helix</keyword>
<dbReference type="EMBL" id="CAIT01000003">
    <property type="protein sequence ID" value="CCH51193.1"/>
    <property type="molecule type" value="Genomic_DNA"/>
</dbReference>
<keyword evidence="1" id="KW-0472">Membrane</keyword>
<proteinExistence type="predicted"/>
<feature type="transmembrane region" description="Helical" evidence="1">
    <location>
        <begin position="141"/>
        <end position="159"/>
    </location>
</feature>
<keyword evidence="3" id="KW-1185">Reference proteome</keyword>
<name>I2GBB9_9BACT</name>
<evidence type="ECO:0000313" key="2">
    <source>
        <dbReference type="EMBL" id="CCH51193.1"/>
    </source>
</evidence>
<sequence length="452" mass="50559">MIAENGQGKAGFYYHLEHCCQLVSETYGKPERTAWTNGDYVRLGQILFRKTGVQISPNTLKRIFGKIKTDSRYYPQKATRDALASYVGYLDWDRFVEAQSRPEPLVEPPTEELPKLPTVLPVAAVNQPVASGKKPHVNRRFWLVGLVVLVVSAVGILVSNSPIAKQGAPTAIRLICKNPVGENPHSANLQIEGLEQFVDRSARYLIEFGDGKRKPVDTTTILYNHYYEKPGRYFAVLKRGAQNLDTATIFLPTRGWAATAYMMYDTTRVYPIELPDLFVSGKRSISAVETAQAGIDTNRTFFIEFANTQVTDIDADNFELTTHVVTSPTRTGVRCSQVGVTVYGESSKHSFDVIKPGCVYWSQIQLSEQVKWGQRDDLRFLGADLRTGGTLALRVINQRAHVFINGRQVYEASYKQPLHRVYGVNIRFAGIGTINSFSLKDLKTGKVFDGSF</sequence>
<dbReference type="RefSeq" id="WP_009279783.1">
    <property type="nucleotide sequence ID" value="NZ_CAIT01000003.1"/>
</dbReference>
<dbReference type="AlphaFoldDB" id="I2GBB9"/>
<comment type="caution">
    <text evidence="2">The sequence shown here is derived from an EMBL/GenBank/DDBJ whole genome shotgun (WGS) entry which is preliminary data.</text>
</comment>
<keyword evidence="1" id="KW-0812">Transmembrane</keyword>
<evidence type="ECO:0000256" key="1">
    <source>
        <dbReference type="SAM" id="Phobius"/>
    </source>
</evidence>
<accession>I2GBB9</accession>
<evidence type="ECO:0008006" key="4">
    <source>
        <dbReference type="Google" id="ProtNLM"/>
    </source>
</evidence>
<gene>
    <name evidence="2" type="ORF">BN8_00109</name>
</gene>
<evidence type="ECO:0000313" key="3">
    <source>
        <dbReference type="Proteomes" id="UP000009309"/>
    </source>
</evidence>